<keyword evidence="3" id="KW-0732">Signal</keyword>
<sequence length="423" mass="48012">MIMMKRTFKMSAVALVLGAGAVLSAPAALAQSAPVVCPGYEKGKTTLVGERTGKKVQKAFEFYNEDQVNEALNVLYEIDPSDDFDRAYVKRFIGNLLAAQEGQGGKALNYLVESVEPKVLNDLEHSQTLKLLGDLSMQEEKYTNAIKWYNEWMDFTCKEDADVYTRLAQAYFESKQLAKMVEPADKAIALYEEPNKNPYVLKLTSYYERKMYPETVAVAEDLVRTFPQEKTWWSRLGFFYILVEDYKKGLSTLELAYMQGYLEKESEIKTLAQLYQSNGMPYKAAKLLEKHMKEGLLKNDADMIANVANAYHQAKNFKTAANLYAQAAAKSSDPEHYRKQGTLLLVAEDYKGAIKALQNALDRGAENPEKIHFTLMEANFYAGNFKSAYKHVQEAKKDRSLRRNAAAWEPYIKEKAKNRGINI</sequence>
<dbReference type="InterPro" id="IPR019734">
    <property type="entry name" value="TPR_rpt"/>
</dbReference>
<dbReference type="SUPFAM" id="SSF48452">
    <property type="entry name" value="TPR-like"/>
    <property type="match status" value="1"/>
</dbReference>
<evidence type="ECO:0000313" key="5">
    <source>
        <dbReference type="Proteomes" id="UP000001870"/>
    </source>
</evidence>
<dbReference type="PANTHER" id="PTHR44186">
    <property type="match status" value="1"/>
</dbReference>
<dbReference type="Proteomes" id="UP000001870">
    <property type="component" value="Chromosome"/>
</dbReference>
<dbReference type="HOGENOM" id="CLU_038151_1_0_6"/>
<dbReference type="AlphaFoldDB" id="F2G4U3"/>
<dbReference type="Gene3D" id="1.25.40.10">
    <property type="entry name" value="Tetratricopeptide repeat domain"/>
    <property type="match status" value="2"/>
</dbReference>
<name>F2G4U3_ALTMD</name>
<evidence type="ECO:0000256" key="1">
    <source>
        <dbReference type="ARBA" id="ARBA00022737"/>
    </source>
</evidence>
<dbReference type="SMART" id="SM00028">
    <property type="entry name" value="TPR"/>
    <property type="match status" value="3"/>
</dbReference>
<evidence type="ECO:0000313" key="4">
    <source>
        <dbReference type="EMBL" id="AEA97397.2"/>
    </source>
</evidence>
<evidence type="ECO:0008006" key="6">
    <source>
        <dbReference type="Google" id="ProtNLM"/>
    </source>
</evidence>
<accession>F2G4U3</accession>
<gene>
    <name evidence="4" type="ordered locus">MADE_1006275</name>
</gene>
<dbReference type="EMBL" id="CP001103">
    <property type="protein sequence ID" value="AEA97397.2"/>
    <property type="molecule type" value="Genomic_DNA"/>
</dbReference>
<keyword evidence="5" id="KW-1185">Reference proteome</keyword>
<evidence type="ECO:0000256" key="2">
    <source>
        <dbReference type="ARBA" id="ARBA00022803"/>
    </source>
</evidence>
<protein>
    <recommendedName>
        <fullName evidence="6">Tetratricopeptide repeat protein</fullName>
    </recommendedName>
</protein>
<reference evidence="4 5" key="2">
    <citation type="journal article" date="2015" name="Antonie Van Leeuwenhoek">
        <title>Ecophysiological diversity of a novel member of the genus Alteromonas, and description of Alteromonas mediterranea sp. nov.</title>
        <authorList>
            <person name="Ivanova E.P."/>
            <person name="Lopez-Perez M."/>
            <person name="Zabalos M."/>
            <person name="Nguyen S.H."/>
            <person name="Webb H.K."/>
            <person name="Ryan J."/>
            <person name="Lagutin K."/>
            <person name="Vyssotski M."/>
            <person name="Crawford R.J."/>
            <person name="Rodriguez-Valera F."/>
        </authorList>
    </citation>
    <scope>NUCLEOTIDE SEQUENCE [LARGE SCALE GENOMIC DNA]</scope>
    <source>
        <strain evidence="5">DSM 17117 / CIP 110805 / LMG 28347 / Deep ecotype</strain>
    </source>
</reference>
<proteinExistence type="predicted"/>
<dbReference type="InterPro" id="IPR011990">
    <property type="entry name" value="TPR-like_helical_dom_sf"/>
</dbReference>
<feature type="signal peptide" evidence="3">
    <location>
        <begin position="1"/>
        <end position="30"/>
    </location>
</feature>
<dbReference type="KEGG" id="amc:MADE_1006275"/>
<reference evidence="4 5" key="1">
    <citation type="journal article" date="2008" name="ISME J.">
        <title>Comparative genomics of two ecotypes of the marine planktonic copiotroph Alteromonas macleodii suggests alternative lifestyles associated with different kinds of particulate organic matter.</title>
        <authorList>
            <person name="Ivars-Martinez E."/>
            <person name="Martin-Cuadrado A.B."/>
            <person name="D'Auria G."/>
            <person name="Mira A."/>
            <person name="Ferriera S."/>
            <person name="Johnson J."/>
            <person name="Friedman R."/>
            <person name="Rodriguez-Valera F."/>
        </authorList>
    </citation>
    <scope>NUCLEOTIDE SEQUENCE [LARGE SCALE GENOMIC DNA]</scope>
    <source>
        <strain evidence="5">DSM 17117 / CIP 110805 / LMG 28347 / Deep ecotype</strain>
    </source>
</reference>
<evidence type="ECO:0000256" key="3">
    <source>
        <dbReference type="SAM" id="SignalP"/>
    </source>
</evidence>
<keyword evidence="2" id="KW-0802">TPR repeat</keyword>
<feature type="chain" id="PRO_5003282476" description="Tetratricopeptide repeat protein" evidence="3">
    <location>
        <begin position="31"/>
        <end position="423"/>
    </location>
</feature>
<organism evidence="4 5">
    <name type="scientific">Alteromonas mediterranea (strain DSM 17117 / CIP 110805 / LMG 28347 / Deep ecotype)</name>
    <dbReference type="NCBI Taxonomy" id="1774373"/>
    <lineage>
        <taxon>Bacteria</taxon>
        <taxon>Pseudomonadati</taxon>
        <taxon>Pseudomonadota</taxon>
        <taxon>Gammaproteobacteria</taxon>
        <taxon>Alteromonadales</taxon>
        <taxon>Alteromonadaceae</taxon>
        <taxon>Alteromonas/Salinimonas group</taxon>
        <taxon>Alteromonas</taxon>
    </lineage>
</organism>
<keyword evidence="1" id="KW-0677">Repeat</keyword>
<dbReference type="PANTHER" id="PTHR44186:SF1">
    <property type="entry name" value="BARDET-BIEDL SYNDROME 4 PROTEIN"/>
    <property type="match status" value="1"/>
</dbReference>